<dbReference type="OrthoDB" id="5987191at2759"/>
<dbReference type="Proteomes" id="UP000267096">
    <property type="component" value="Unassembled WGS sequence"/>
</dbReference>
<evidence type="ECO:0000256" key="6">
    <source>
        <dbReference type="RuleBase" id="RU000354"/>
    </source>
</evidence>
<dbReference type="InterPro" id="IPR017948">
    <property type="entry name" value="TGFb_CS"/>
</dbReference>
<evidence type="ECO:0000313" key="10">
    <source>
        <dbReference type="WBParaSite" id="ASIM_0000481601-mRNA-1"/>
    </source>
</evidence>
<dbReference type="PROSITE" id="PS51362">
    <property type="entry name" value="TGF_BETA_2"/>
    <property type="match status" value="1"/>
</dbReference>
<keyword evidence="4 6" id="KW-0339">Growth factor</keyword>
<evidence type="ECO:0000256" key="3">
    <source>
        <dbReference type="ARBA" id="ARBA00022525"/>
    </source>
</evidence>
<comment type="subcellular location">
    <subcellularLocation>
        <location evidence="1">Secreted</location>
    </subcellularLocation>
</comment>
<dbReference type="WBParaSite" id="ASIM_0000481601-mRNA-1">
    <property type="protein sequence ID" value="ASIM_0000481601-mRNA-1"/>
    <property type="gene ID" value="ASIM_0000481601"/>
</dbReference>
<dbReference type="PROSITE" id="PS00250">
    <property type="entry name" value="TGF_BETA_1"/>
    <property type="match status" value="1"/>
</dbReference>
<proteinExistence type="inferred from homology"/>
<evidence type="ECO:0000256" key="1">
    <source>
        <dbReference type="ARBA" id="ARBA00004613"/>
    </source>
</evidence>
<sequence>SEFSKILQNFPKTSQKIFPPFSPCFDNFIIAPHGYSANYCAGRCAKHENMNGHRRLLQNITEPCCAPAKYDPFEVLYAVSETDIRKRLLHGITVSECGCLA</sequence>
<dbReference type="InterPro" id="IPR001839">
    <property type="entry name" value="TGF-b_C"/>
</dbReference>
<dbReference type="Gene3D" id="2.10.90.10">
    <property type="entry name" value="Cystine-knot cytokines"/>
    <property type="match status" value="1"/>
</dbReference>
<feature type="domain" description="TGF-beta family profile" evidence="7">
    <location>
        <begin position="26"/>
        <end position="100"/>
    </location>
</feature>
<protein>
    <submittedName>
        <fullName evidence="10">TGF_BETA_2 domain-containing protein</fullName>
    </submittedName>
</protein>
<dbReference type="AlphaFoldDB" id="A0A0M3JB42"/>
<dbReference type="PANTHER" id="PTHR11848:SF309">
    <property type="entry name" value="INHIBIN BETA CHAIN"/>
    <property type="match status" value="1"/>
</dbReference>
<dbReference type="SUPFAM" id="SSF57501">
    <property type="entry name" value="Cystine-knot cytokines"/>
    <property type="match status" value="1"/>
</dbReference>
<evidence type="ECO:0000259" key="7">
    <source>
        <dbReference type="PROSITE" id="PS51362"/>
    </source>
</evidence>
<dbReference type="GO" id="GO:0005615">
    <property type="term" value="C:extracellular space"/>
    <property type="evidence" value="ECO:0007669"/>
    <property type="project" value="TreeGrafter"/>
</dbReference>
<evidence type="ECO:0000313" key="8">
    <source>
        <dbReference type="EMBL" id="VDK24195.1"/>
    </source>
</evidence>
<evidence type="ECO:0000313" key="9">
    <source>
        <dbReference type="Proteomes" id="UP000267096"/>
    </source>
</evidence>
<accession>A0A0M3JB42</accession>
<dbReference type="EMBL" id="UYRR01008241">
    <property type="protein sequence ID" value="VDK24195.1"/>
    <property type="molecule type" value="Genomic_DNA"/>
</dbReference>
<dbReference type="PANTHER" id="PTHR11848">
    <property type="entry name" value="TGF-BETA FAMILY"/>
    <property type="match status" value="1"/>
</dbReference>
<evidence type="ECO:0000256" key="2">
    <source>
        <dbReference type="ARBA" id="ARBA00006656"/>
    </source>
</evidence>
<dbReference type="GO" id="GO:0008083">
    <property type="term" value="F:growth factor activity"/>
    <property type="evidence" value="ECO:0007669"/>
    <property type="project" value="UniProtKB-KW"/>
</dbReference>
<dbReference type="InterPro" id="IPR029034">
    <property type="entry name" value="Cystine-knot_cytokine"/>
</dbReference>
<evidence type="ECO:0000256" key="5">
    <source>
        <dbReference type="ARBA" id="ARBA00023157"/>
    </source>
</evidence>
<keyword evidence="5" id="KW-1015">Disulfide bond</keyword>
<reference evidence="8 9" key="2">
    <citation type="submission" date="2018-11" db="EMBL/GenBank/DDBJ databases">
        <authorList>
            <consortium name="Pathogen Informatics"/>
        </authorList>
    </citation>
    <scope>NUCLEOTIDE SEQUENCE [LARGE SCALE GENOMIC DNA]</scope>
</reference>
<dbReference type="Pfam" id="PF00019">
    <property type="entry name" value="TGF_beta"/>
    <property type="match status" value="1"/>
</dbReference>
<organism evidence="10">
    <name type="scientific">Anisakis simplex</name>
    <name type="common">Herring worm</name>
    <dbReference type="NCBI Taxonomy" id="6269"/>
    <lineage>
        <taxon>Eukaryota</taxon>
        <taxon>Metazoa</taxon>
        <taxon>Ecdysozoa</taxon>
        <taxon>Nematoda</taxon>
        <taxon>Chromadorea</taxon>
        <taxon>Rhabditida</taxon>
        <taxon>Spirurina</taxon>
        <taxon>Ascaridomorpha</taxon>
        <taxon>Ascaridoidea</taxon>
        <taxon>Anisakidae</taxon>
        <taxon>Anisakis</taxon>
        <taxon>Anisakis simplex complex</taxon>
    </lineage>
</organism>
<evidence type="ECO:0000256" key="4">
    <source>
        <dbReference type="ARBA" id="ARBA00023030"/>
    </source>
</evidence>
<dbReference type="InterPro" id="IPR015615">
    <property type="entry name" value="TGF-beta-rel"/>
</dbReference>
<keyword evidence="9" id="KW-1185">Reference proteome</keyword>
<gene>
    <name evidence="8" type="ORF">ASIM_LOCUS4624</name>
</gene>
<dbReference type="GO" id="GO:0005125">
    <property type="term" value="F:cytokine activity"/>
    <property type="evidence" value="ECO:0007669"/>
    <property type="project" value="TreeGrafter"/>
</dbReference>
<comment type="similarity">
    <text evidence="2 6">Belongs to the TGF-beta family.</text>
</comment>
<name>A0A0M3JB42_ANISI</name>
<reference evidence="10" key="1">
    <citation type="submission" date="2017-02" db="UniProtKB">
        <authorList>
            <consortium name="WormBaseParasite"/>
        </authorList>
    </citation>
    <scope>IDENTIFICATION</scope>
</reference>
<dbReference type="SMART" id="SM00204">
    <property type="entry name" value="TGFB"/>
    <property type="match status" value="1"/>
</dbReference>
<keyword evidence="3" id="KW-0964">Secreted</keyword>